<gene>
    <name evidence="1" type="ORF">KH142_09240</name>
</gene>
<evidence type="ECO:0000313" key="1">
    <source>
        <dbReference type="EMBL" id="MBS6941627.1"/>
    </source>
</evidence>
<comment type="caution">
    <text evidence="1">The sequence shown here is derived from an EMBL/GenBank/DDBJ whole genome shotgun (WGS) entry which is preliminary data.</text>
</comment>
<proteinExistence type="predicted"/>
<protein>
    <submittedName>
        <fullName evidence="1">Sodium:proton antiporter</fullName>
    </submittedName>
</protein>
<dbReference type="Proteomes" id="UP000727506">
    <property type="component" value="Unassembled WGS sequence"/>
</dbReference>
<dbReference type="AlphaFoldDB" id="A0A943YZQ6"/>
<organism evidence="1 2">
    <name type="scientific">Slackia piriformis</name>
    <dbReference type="NCBI Taxonomy" id="626934"/>
    <lineage>
        <taxon>Bacteria</taxon>
        <taxon>Bacillati</taxon>
        <taxon>Actinomycetota</taxon>
        <taxon>Coriobacteriia</taxon>
        <taxon>Eggerthellales</taxon>
        <taxon>Eggerthellaceae</taxon>
        <taxon>Slackia</taxon>
    </lineage>
</organism>
<reference evidence="1" key="1">
    <citation type="submission" date="2021-02" db="EMBL/GenBank/DDBJ databases">
        <title>Infant gut strain persistence is associated with maternal origin, phylogeny, and functional potential including surface adhesion and iron acquisition.</title>
        <authorList>
            <person name="Lou Y.C."/>
        </authorList>
    </citation>
    <scope>NUCLEOTIDE SEQUENCE</scope>
    <source>
        <strain evidence="1">L2_039_000G1_dasL2_039_000G1_concoct_11</strain>
    </source>
</reference>
<accession>A0A943YZQ6</accession>
<evidence type="ECO:0000313" key="2">
    <source>
        <dbReference type="Proteomes" id="UP000727506"/>
    </source>
</evidence>
<feature type="non-terminal residue" evidence="1">
    <location>
        <position position="1"/>
    </location>
</feature>
<sequence length="107" mass="12421">REFQGKAFEDVLARLRVRLDDPAYRTEHVSALMVEVQRDLRRTRRAGRGIASAAHAEDKATEVRRLACLLELDHIQDMYEAGRIDRATAKMMRENVNLMQLDLEDRV</sequence>
<dbReference type="EMBL" id="JAGZSV010000245">
    <property type="protein sequence ID" value="MBS6941627.1"/>
    <property type="molecule type" value="Genomic_DNA"/>
</dbReference>
<name>A0A943YZQ6_9ACTN</name>